<evidence type="ECO:0000256" key="3">
    <source>
        <dbReference type="ARBA" id="ARBA00022801"/>
    </source>
</evidence>
<dbReference type="CDD" id="cd04104">
    <property type="entry name" value="p47_IIGP_like"/>
    <property type="match status" value="1"/>
</dbReference>
<evidence type="ECO:0000313" key="6">
    <source>
        <dbReference type="Ensembl" id="ENSOANP00000002887.2"/>
    </source>
</evidence>
<dbReference type="Bgee" id="ENSOANG00000001820">
    <property type="expression patterns" value="Expressed in testis and 1 other cell type or tissue"/>
</dbReference>
<name>F7GBM1_ORNAN</name>
<keyword evidence="3" id="KW-0378">Hydrolase</keyword>
<dbReference type="GO" id="GO:0003924">
    <property type="term" value="F:GTPase activity"/>
    <property type="evidence" value="ECO:0000318"/>
    <property type="project" value="GO_Central"/>
</dbReference>
<dbReference type="FunFam" id="3.40.50.300:FF:000541">
    <property type="entry name" value="Immunity related GTPase M"/>
    <property type="match status" value="1"/>
</dbReference>
<accession>F7GBM1</accession>
<dbReference type="AlphaFoldDB" id="F7GBM1"/>
<keyword evidence="4" id="KW-0342">GTP-binding</keyword>
<dbReference type="InterPro" id="IPR007743">
    <property type="entry name" value="Immunity-related_GTPase-like"/>
</dbReference>
<keyword evidence="2" id="KW-0547">Nucleotide-binding</keyword>
<dbReference type="PANTHER" id="PTHR32341">
    <property type="entry name" value="INTERFERON-INDUCIBLE GTPASE"/>
    <property type="match status" value="1"/>
</dbReference>
<proteinExistence type="inferred from homology"/>
<reference evidence="6" key="3">
    <citation type="submission" date="2025-09" db="UniProtKB">
        <authorList>
            <consortium name="Ensembl"/>
        </authorList>
    </citation>
    <scope>IDENTIFICATION</scope>
    <source>
        <strain evidence="6">Glennie</strain>
    </source>
</reference>
<dbReference type="SUPFAM" id="SSF52540">
    <property type="entry name" value="P-loop containing nucleoside triphosphate hydrolases"/>
    <property type="match status" value="1"/>
</dbReference>
<gene>
    <name evidence="6" type="primary">LOC114807872</name>
</gene>
<reference evidence="6 7" key="1">
    <citation type="journal article" date="2008" name="Nature">
        <title>Genome analysis of the platypus reveals unique signatures of evolution.</title>
        <authorList>
            <person name="Warren W.C."/>
            <person name="Hillier L.W."/>
            <person name="Marshall Graves J.A."/>
            <person name="Birney E."/>
            <person name="Ponting C.P."/>
            <person name="Grutzner F."/>
            <person name="Belov K."/>
            <person name="Miller W."/>
            <person name="Clarke L."/>
            <person name="Chinwalla A.T."/>
            <person name="Yang S.P."/>
            <person name="Heger A."/>
            <person name="Locke D.P."/>
            <person name="Miethke P."/>
            <person name="Waters P.D."/>
            <person name="Veyrunes F."/>
            <person name="Fulton L."/>
            <person name="Fulton B."/>
            <person name="Graves T."/>
            <person name="Wallis J."/>
            <person name="Puente X.S."/>
            <person name="Lopez-Otin C."/>
            <person name="Ordonez G.R."/>
            <person name="Eichler E.E."/>
            <person name="Chen L."/>
            <person name="Cheng Z."/>
            <person name="Deakin J.E."/>
            <person name="Alsop A."/>
            <person name="Thompson K."/>
            <person name="Kirby P."/>
            <person name="Papenfuss A.T."/>
            <person name="Wakefield M.J."/>
            <person name="Olender T."/>
            <person name="Lancet D."/>
            <person name="Huttley G.A."/>
            <person name="Smit A.F."/>
            <person name="Pask A."/>
            <person name="Temple-Smith P."/>
            <person name="Batzer M.A."/>
            <person name="Walker J.A."/>
            <person name="Konkel M.K."/>
            <person name="Harris R.S."/>
            <person name="Whittington C.M."/>
            <person name="Wong E.S."/>
            <person name="Gemmell N.J."/>
            <person name="Buschiazzo E."/>
            <person name="Vargas Jentzsch I.M."/>
            <person name="Merkel A."/>
            <person name="Schmitz J."/>
            <person name="Zemann A."/>
            <person name="Churakov G."/>
            <person name="Kriegs J.O."/>
            <person name="Brosius J."/>
            <person name="Murchison E.P."/>
            <person name="Sachidanandam R."/>
            <person name="Smith C."/>
            <person name="Hannon G.J."/>
            <person name="Tsend-Ayush E."/>
            <person name="McMillan D."/>
            <person name="Attenborough R."/>
            <person name="Rens W."/>
            <person name="Ferguson-Smith M."/>
            <person name="Lefevre C.M."/>
            <person name="Sharp J.A."/>
            <person name="Nicholas K.R."/>
            <person name="Ray D.A."/>
            <person name="Kube M."/>
            <person name="Reinhardt R."/>
            <person name="Pringle T.H."/>
            <person name="Taylor J."/>
            <person name="Jones R.C."/>
            <person name="Nixon B."/>
            <person name="Dacheux J.L."/>
            <person name="Niwa H."/>
            <person name="Sekita Y."/>
            <person name="Huang X."/>
            <person name="Stark A."/>
            <person name="Kheradpour P."/>
            <person name="Kellis M."/>
            <person name="Flicek P."/>
            <person name="Chen Y."/>
            <person name="Webber C."/>
            <person name="Hardison R."/>
            <person name="Nelson J."/>
            <person name="Hallsworth-Pepin K."/>
            <person name="Delehaunty K."/>
            <person name="Markovic C."/>
            <person name="Minx P."/>
            <person name="Feng Y."/>
            <person name="Kremitzki C."/>
            <person name="Mitreva M."/>
            <person name="Glasscock J."/>
            <person name="Wylie T."/>
            <person name="Wohldmann P."/>
            <person name="Thiru P."/>
            <person name="Nhan M.N."/>
            <person name="Pohl C.S."/>
            <person name="Smith S.M."/>
            <person name="Hou S."/>
            <person name="Nefedov M."/>
            <person name="de Jong P.J."/>
            <person name="Renfree M.B."/>
            <person name="Mardis E.R."/>
            <person name="Wilson R.K."/>
        </authorList>
    </citation>
    <scope>NUCLEOTIDE SEQUENCE [LARGE SCALE GENOMIC DNA]</scope>
    <source>
        <strain evidence="6 7">Glennie</strain>
    </source>
</reference>
<organism evidence="6 7">
    <name type="scientific">Ornithorhynchus anatinus</name>
    <name type="common">Duckbill platypus</name>
    <dbReference type="NCBI Taxonomy" id="9258"/>
    <lineage>
        <taxon>Eukaryota</taxon>
        <taxon>Metazoa</taxon>
        <taxon>Chordata</taxon>
        <taxon>Craniata</taxon>
        <taxon>Vertebrata</taxon>
        <taxon>Euteleostomi</taxon>
        <taxon>Mammalia</taxon>
        <taxon>Monotremata</taxon>
        <taxon>Ornithorhynchidae</taxon>
        <taxon>Ornithorhynchus</taxon>
    </lineage>
</organism>
<evidence type="ECO:0000256" key="1">
    <source>
        <dbReference type="ARBA" id="ARBA00005429"/>
    </source>
</evidence>
<dbReference type="InterPro" id="IPR030385">
    <property type="entry name" value="G_IRG_dom"/>
</dbReference>
<dbReference type="HOGENOM" id="CLU_015342_0_0_1"/>
<keyword evidence="7" id="KW-1185">Reference proteome</keyword>
<comment type="similarity">
    <text evidence="1">Belongs to the TRAFAC class dynamin-like GTPase superfamily. IRG family.</text>
</comment>
<evidence type="ECO:0000256" key="2">
    <source>
        <dbReference type="ARBA" id="ARBA00022741"/>
    </source>
</evidence>
<dbReference type="Proteomes" id="UP000002279">
    <property type="component" value="Chromosome X5"/>
</dbReference>
<feature type="domain" description="IRG-type G" evidence="5">
    <location>
        <begin position="72"/>
        <end position="254"/>
    </location>
</feature>
<dbReference type="Gene3D" id="3.40.50.300">
    <property type="entry name" value="P-loop containing nucleotide triphosphate hydrolases"/>
    <property type="match status" value="1"/>
</dbReference>
<dbReference type="InParanoid" id="F7GBM1"/>
<dbReference type="Pfam" id="PF05049">
    <property type="entry name" value="IIGP"/>
    <property type="match status" value="1"/>
</dbReference>
<dbReference type="GO" id="GO:0016020">
    <property type="term" value="C:membrane"/>
    <property type="evidence" value="ECO:0007669"/>
    <property type="project" value="InterPro"/>
</dbReference>
<dbReference type="GO" id="GO:0005525">
    <property type="term" value="F:GTP binding"/>
    <property type="evidence" value="ECO:0007669"/>
    <property type="project" value="UniProtKB-KW"/>
</dbReference>
<sequence length="390" mass="43363">MDGWMDGWMDGCSAMAHPVAIRLIPFYKRLGKKRWGNLSEDDVTDIQGALKKGKLEEAASKIKEKMEAAERAPLNIAVVGETGSGKSTFINTLRGLGHEDEDSAPTDVVVTTLEPIPYRYPKFPNVTLWDLPGIGAPDFRPEAYLKKVKVNHYDFFVIVASERFKSSHLSLAQEIRRVGKKFYFVRAKVDNDLYNSRRSKPKNFSEELVLQRIREDCLSGLQKGGVSDPWVFLVSSLDVSLYDFPKLEDTLVSELPAHKCHALVLALPNVAEEAGETSRPTLQEKMGLRALKAAAWATLPLARLAGRSTEKPRGPSLEEDLPDLAEDELKNASLVGDMLDSVKVVVGSIPFVGGYGADAISYVQGYYMQWPFLDAVAQDTTDILRKTWRS</sequence>
<dbReference type="PANTHER" id="PTHR32341:SF13">
    <property type="entry name" value="GTP-BINDING PROTEIN"/>
    <property type="match status" value="1"/>
</dbReference>
<evidence type="ECO:0000256" key="4">
    <source>
        <dbReference type="ARBA" id="ARBA00023134"/>
    </source>
</evidence>
<dbReference type="PROSITE" id="PS51716">
    <property type="entry name" value="G_IRG"/>
    <property type="match status" value="1"/>
</dbReference>
<dbReference type="GeneTree" id="ENSGT00950000183007"/>
<dbReference type="OMA" id="PAHKCHA"/>
<dbReference type="eggNOG" id="ENOG502S70P">
    <property type="taxonomic scope" value="Eukaryota"/>
</dbReference>
<reference evidence="6" key="2">
    <citation type="submission" date="2025-08" db="UniProtKB">
        <authorList>
            <consortium name="Ensembl"/>
        </authorList>
    </citation>
    <scope>IDENTIFICATION</scope>
    <source>
        <strain evidence="6">Glennie</strain>
    </source>
</reference>
<dbReference type="Ensembl" id="ENSOANT00000002888.2">
    <property type="protein sequence ID" value="ENSOANP00000002887.2"/>
    <property type="gene ID" value="ENSOANG00000001820.2"/>
</dbReference>
<protein>
    <recommendedName>
        <fullName evidence="5">IRG-type G domain-containing protein</fullName>
    </recommendedName>
</protein>
<evidence type="ECO:0000259" key="5">
    <source>
        <dbReference type="PROSITE" id="PS51716"/>
    </source>
</evidence>
<dbReference type="InterPro" id="IPR027417">
    <property type="entry name" value="P-loop_NTPase"/>
</dbReference>
<evidence type="ECO:0000313" key="7">
    <source>
        <dbReference type="Proteomes" id="UP000002279"/>
    </source>
</evidence>
<dbReference type="InterPro" id="IPR051515">
    <property type="entry name" value="IRG"/>
</dbReference>
<dbReference type="STRING" id="9258.ENSOANP00000002887"/>